<dbReference type="PATRIC" id="fig|1114856.3.peg.630"/>
<keyword evidence="1" id="KW-0812">Transmembrane</keyword>
<sequence>MYPEAVTAYEYDVPAFEDSATTEEHELFPLHLKPAVTVFLASFMFTFLYGLVRAG</sequence>
<reference evidence="2 3" key="1">
    <citation type="journal article" date="2014" name="PLoS Genet.">
        <title>Phylogenetically driven sequencing of extremely halophilic archaea reveals strategies for static and dynamic osmo-response.</title>
        <authorList>
            <person name="Becker E.A."/>
            <person name="Seitzer P.M."/>
            <person name="Tritt A."/>
            <person name="Larsen D."/>
            <person name="Krusor M."/>
            <person name="Yao A.I."/>
            <person name="Wu D."/>
            <person name="Madern D."/>
            <person name="Eisen J.A."/>
            <person name="Darling A.E."/>
            <person name="Facciotti M.T."/>
        </authorList>
    </citation>
    <scope>NUCLEOTIDE SEQUENCE [LARGE SCALE GENOMIC DNA]</scope>
    <source>
        <strain evidence="2 3">GA33</strain>
    </source>
</reference>
<keyword evidence="1" id="KW-1133">Transmembrane helix</keyword>
<organism evidence="2 3">
    <name type="scientific">Natronorubrum tibetense GA33</name>
    <dbReference type="NCBI Taxonomy" id="1114856"/>
    <lineage>
        <taxon>Archaea</taxon>
        <taxon>Methanobacteriati</taxon>
        <taxon>Methanobacteriota</taxon>
        <taxon>Stenosarchaea group</taxon>
        <taxon>Halobacteria</taxon>
        <taxon>Halobacteriales</taxon>
        <taxon>Natrialbaceae</taxon>
        <taxon>Natronorubrum</taxon>
    </lineage>
</organism>
<dbReference type="AlphaFoldDB" id="L9WC38"/>
<feature type="transmembrane region" description="Helical" evidence="1">
    <location>
        <begin position="35"/>
        <end position="52"/>
    </location>
</feature>
<comment type="caution">
    <text evidence="2">The sequence shown here is derived from an EMBL/GenBank/DDBJ whole genome shotgun (WGS) entry which is preliminary data.</text>
</comment>
<keyword evidence="1" id="KW-0472">Membrane</keyword>
<evidence type="ECO:0000313" key="3">
    <source>
        <dbReference type="Proteomes" id="UP000011599"/>
    </source>
</evidence>
<evidence type="ECO:0000256" key="1">
    <source>
        <dbReference type="SAM" id="Phobius"/>
    </source>
</evidence>
<gene>
    <name evidence="2" type="ORF">C496_03062</name>
</gene>
<dbReference type="Proteomes" id="UP000011599">
    <property type="component" value="Unassembled WGS sequence"/>
</dbReference>
<keyword evidence="3" id="KW-1185">Reference proteome</keyword>
<dbReference type="RefSeq" id="WP_006088330.1">
    <property type="nucleotide sequence ID" value="NZ_AOHW01000006.1"/>
</dbReference>
<proteinExistence type="predicted"/>
<accession>L9WC38</accession>
<name>L9WC38_9EURY</name>
<protein>
    <submittedName>
        <fullName evidence="2">Uncharacterized protein</fullName>
    </submittedName>
</protein>
<dbReference type="EMBL" id="AOHW01000006">
    <property type="protein sequence ID" value="ELY45888.1"/>
    <property type="molecule type" value="Genomic_DNA"/>
</dbReference>
<evidence type="ECO:0000313" key="2">
    <source>
        <dbReference type="EMBL" id="ELY45888.1"/>
    </source>
</evidence>